<keyword evidence="1" id="KW-0812">Transmembrane</keyword>
<dbReference type="EMBL" id="MNCJ02000324">
    <property type="protein sequence ID" value="KAF5789123.1"/>
    <property type="molecule type" value="Genomic_DNA"/>
</dbReference>
<dbReference type="PANTHER" id="PTHR33564:SF28">
    <property type="entry name" value="TRANSMEMBRANE PROTEIN"/>
    <property type="match status" value="1"/>
</dbReference>
<reference evidence="2" key="3">
    <citation type="submission" date="2020-06" db="EMBL/GenBank/DDBJ databases">
        <title>Helianthus annuus Genome sequencing and assembly Release 2.</title>
        <authorList>
            <person name="Gouzy J."/>
            <person name="Langlade N."/>
            <person name="Munos S."/>
        </authorList>
    </citation>
    <scope>NUCLEOTIDE SEQUENCE</scope>
    <source>
        <tissue evidence="2">Leaves</tissue>
    </source>
</reference>
<dbReference type="OMA" id="RTACSSY"/>
<evidence type="ECO:0000313" key="2">
    <source>
        <dbReference type="EMBL" id="KAF5789123.1"/>
    </source>
</evidence>
<evidence type="ECO:0000313" key="4">
    <source>
        <dbReference type="Proteomes" id="UP000215914"/>
    </source>
</evidence>
<reference evidence="2 4" key="1">
    <citation type="journal article" date="2017" name="Nature">
        <title>The sunflower genome provides insights into oil metabolism, flowering and Asterid evolution.</title>
        <authorList>
            <person name="Badouin H."/>
            <person name="Gouzy J."/>
            <person name="Grassa C.J."/>
            <person name="Murat F."/>
            <person name="Staton S.E."/>
            <person name="Cottret L."/>
            <person name="Lelandais-Briere C."/>
            <person name="Owens G.L."/>
            <person name="Carrere S."/>
            <person name="Mayjonade B."/>
            <person name="Legrand L."/>
            <person name="Gill N."/>
            <person name="Kane N.C."/>
            <person name="Bowers J.E."/>
            <person name="Hubner S."/>
            <person name="Bellec A."/>
            <person name="Berard A."/>
            <person name="Berges H."/>
            <person name="Blanchet N."/>
            <person name="Boniface M.C."/>
            <person name="Brunel D."/>
            <person name="Catrice O."/>
            <person name="Chaidir N."/>
            <person name="Claudel C."/>
            <person name="Donnadieu C."/>
            <person name="Faraut T."/>
            <person name="Fievet G."/>
            <person name="Helmstetter N."/>
            <person name="King M."/>
            <person name="Knapp S.J."/>
            <person name="Lai Z."/>
            <person name="Le Paslier M.C."/>
            <person name="Lippi Y."/>
            <person name="Lorenzon L."/>
            <person name="Mandel J.R."/>
            <person name="Marage G."/>
            <person name="Marchand G."/>
            <person name="Marquand E."/>
            <person name="Bret-Mestries E."/>
            <person name="Morien E."/>
            <person name="Nambeesan S."/>
            <person name="Nguyen T."/>
            <person name="Pegot-Espagnet P."/>
            <person name="Pouilly N."/>
            <person name="Raftis F."/>
            <person name="Sallet E."/>
            <person name="Schiex T."/>
            <person name="Thomas J."/>
            <person name="Vandecasteele C."/>
            <person name="Vares D."/>
            <person name="Vear F."/>
            <person name="Vautrin S."/>
            <person name="Crespi M."/>
            <person name="Mangin B."/>
            <person name="Burke J.M."/>
            <person name="Salse J."/>
            <person name="Munos S."/>
            <person name="Vincourt P."/>
            <person name="Rieseberg L.H."/>
            <person name="Langlade N.B."/>
        </authorList>
    </citation>
    <scope>NUCLEOTIDE SEQUENCE [LARGE SCALE GENOMIC DNA]</scope>
    <source>
        <strain evidence="4">cv. SF193</strain>
        <tissue evidence="2">Leaves</tissue>
    </source>
</reference>
<dbReference type="Proteomes" id="UP000215914">
    <property type="component" value="Chromosome 9"/>
</dbReference>
<evidence type="ECO:0000313" key="3">
    <source>
        <dbReference type="EMBL" id="OTG13772.1"/>
    </source>
</evidence>
<reference evidence="3" key="2">
    <citation type="submission" date="2017-02" db="EMBL/GenBank/DDBJ databases">
        <title>Sunflower complete genome.</title>
        <authorList>
            <person name="Langlade N."/>
            <person name="Munos S."/>
        </authorList>
    </citation>
    <scope>NUCLEOTIDE SEQUENCE [LARGE SCALE GENOMIC DNA]</scope>
    <source>
        <tissue evidence="3">Leaves</tissue>
    </source>
</reference>
<evidence type="ECO:0000256" key="1">
    <source>
        <dbReference type="SAM" id="Phobius"/>
    </source>
</evidence>
<gene>
    <name evidence="3" type="ORF">HannXRQ_Chr09g0241961</name>
    <name evidence="2" type="ORF">HanXRQr2_Chr09g0367191</name>
</gene>
<sequence>MSSSIFASNSIVLATAMVAVSGTVILLAFRHHKPPTTTTSAAVSVAGKFTTTHHPRPCISVDGKKRVKKKKKVRFAEDVMEPSGSGEEFRKRFKSKNLQKLRTSSSICKDEGGKRKINMPENRVALYTGILRDRNVHRFAC</sequence>
<dbReference type="Gramene" id="mRNA:HanXRQr2_Chr09g0367191">
    <property type="protein sequence ID" value="mRNA:HanXRQr2_Chr09g0367191"/>
    <property type="gene ID" value="HanXRQr2_Chr09g0367191"/>
</dbReference>
<dbReference type="AlphaFoldDB" id="A0A251TT73"/>
<protein>
    <submittedName>
        <fullName evidence="3">Uncharacterized protein</fullName>
    </submittedName>
</protein>
<name>A0A251TT73_HELAN</name>
<dbReference type="FunCoup" id="A0A251TT73">
    <property type="interactions" value="304"/>
</dbReference>
<keyword evidence="1" id="KW-0472">Membrane</keyword>
<dbReference type="OrthoDB" id="695890at2759"/>
<keyword evidence="1" id="KW-1133">Transmembrane helix</keyword>
<organism evidence="3 4">
    <name type="scientific">Helianthus annuus</name>
    <name type="common">Common sunflower</name>
    <dbReference type="NCBI Taxonomy" id="4232"/>
    <lineage>
        <taxon>Eukaryota</taxon>
        <taxon>Viridiplantae</taxon>
        <taxon>Streptophyta</taxon>
        <taxon>Embryophyta</taxon>
        <taxon>Tracheophyta</taxon>
        <taxon>Spermatophyta</taxon>
        <taxon>Magnoliopsida</taxon>
        <taxon>eudicotyledons</taxon>
        <taxon>Gunneridae</taxon>
        <taxon>Pentapetalae</taxon>
        <taxon>asterids</taxon>
        <taxon>campanulids</taxon>
        <taxon>Asterales</taxon>
        <taxon>Asteraceae</taxon>
        <taxon>Asteroideae</taxon>
        <taxon>Heliantheae alliance</taxon>
        <taxon>Heliantheae</taxon>
        <taxon>Helianthus</taxon>
    </lineage>
</organism>
<feature type="transmembrane region" description="Helical" evidence="1">
    <location>
        <begin position="6"/>
        <end position="29"/>
    </location>
</feature>
<keyword evidence="4" id="KW-1185">Reference proteome</keyword>
<dbReference type="EMBL" id="CM007898">
    <property type="protein sequence ID" value="OTG13772.1"/>
    <property type="molecule type" value="Genomic_DNA"/>
</dbReference>
<proteinExistence type="predicted"/>
<accession>A0A251TT73</accession>
<dbReference type="PANTHER" id="PTHR33564">
    <property type="entry name" value="TRANSMEMBRANE PROTEIN"/>
    <property type="match status" value="1"/>
</dbReference>
<dbReference type="InParanoid" id="A0A251TT73"/>